<keyword evidence="2" id="KW-0648">Protein biosynthesis</keyword>
<dbReference type="InterPro" id="IPR003491">
    <property type="entry name" value="REP-like_C"/>
</dbReference>
<name>A0ABD7SM06_VIBCL</name>
<gene>
    <name evidence="2" type="ORF">FXF03_09880</name>
</gene>
<dbReference type="Pfam" id="PF02486">
    <property type="entry name" value="Rep_trans"/>
    <property type="match status" value="1"/>
</dbReference>
<dbReference type="GO" id="GO:0003743">
    <property type="term" value="F:translation initiation factor activity"/>
    <property type="evidence" value="ECO:0007669"/>
    <property type="project" value="UniProtKB-KW"/>
</dbReference>
<evidence type="ECO:0000313" key="2">
    <source>
        <dbReference type="EMBL" id="TXX65717.1"/>
    </source>
</evidence>
<evidence type="ECO:0000259" key="1">
    <source>
        <dbReference type="Pfam" id="PF02486"/>
    </source>
</evidence>
<protein>
    <submittedName>
        <fullName evidence="2">Replication initiation factor family protein</fullName>
    </submittedName>
</protein>
<dbReference type="Proteomes" id="UP000323819">
    <property type="component" value="Unassembled WGS sequence"/>
</dbReference>
<accession>A0ABD7SM06</accession>
<organism evidence="2 3">
    <name type="scientific">Vibrio cholerae</name>
    <dbReference type="NCBI Taxonomy" id="666"/>
    <lineage>
        <taxon>Bacteria</taxon>
        <taxon>Pseudomonadati</taxon>
        <taxon>Pseudomonadota</taxon>
        <taxon>Gammaproteobacteria</taxon>
        <taxon>Vibrionales</taxon>
        <taxon>Vibrionaceae</taxon>
        <taxon>Vibrio</taxon>
    </lineage>
</organism>
<proteinExistence type="predicted"/>
<dbReference type="EMBL" id="VSIJ01000027">
    <property type="protein sequence ID" value="TXX65717.1"/>
    <property type="molecule type" value="Genomic_DNA"/>
</dbReference>
<dbReference type="RefSeq" id="WP_000870098.1">
    <property type="nucleotide sequence ID" value="NZ_CADDXE010000021.1"/>
</dbReference>
<sequence>MKVYACLDCGSSYDTHLECCCPECGSGIINQYCISPKKPFESTKPHHLSNQSYKYRSDRKATGLAMEWINHTPAEYTFIDDYEQSPVIIDYLCFTVSLKDFRHCKKESPYSGFFFPTEPKFDSFVAKSFDDIEAYNKYYRAMYMDYLQETVRRFIQYVLGFNYGAIRGKGFQFYEDSFILTSAYGDDFCGQVGFGGNNDTIHFQINGHGCKHLFANRSCAFVHHWLRVVLGVQYLTRVDLAFDDYDNLHTCEAAERACIAGGFKRSRGFSPKVKICDEYSYDADGNKVFTREERNFGSRQSRVYWRVYNKKLEQNIQSEDFHWYRSEVELKKWDVDVLLNPLAAFVGINPYAASLISEEVTPMVTKTKGKKRAACDLLSATYWAKRQYGRLVNSLLNYYDNDFEKVVSSLARDGTVFAFPSMHQKLVNALE</sequence>
<keyword evidence="2" id="KW-0396">Initiation factor</keyword>
<evidence type="ECO:0000313" key="3">
    <source>
        <dbReference type="Proteomes" id="UP000323819"/>
    </source>
</evidence>
<comment type="caution">
    <text evidence="2">The sequence shown here is derived from an EMBL/GenBank/DDBJ whole genome shotgun (WGS) entry which is preliminary data.</text>
</comment>
<dbReference type="AlphaFoldDB" id="A0ABD7SM06"/>
<reference evidence="2 3" key="1">
    <citation type="submission" date="2019-06" db="EMBL/GenBank/DDBJ databases">
        <title>Vibrio cholerae phylogeny based on whole-genome sequencing reveals genetic diversity and population strucutre.</title>
        <authorList>
            <person name="Zhiqiu Y."/>
            <person name="Bin L."/>
            <person name="Lingyan J."/>
        </authorList>
    </citation>
    <scope>NUCLEOTIDE SEQUENCE [LARGE SCALE GENOMIC DNA]</scope>
    <source>
        <strain evidence="2 3">N2814</strain>
    </source>
</reference>
<feature type="domain" description="Replication initiation protein-like C-terminal" evidence="1">
    <location>
        <begin position="235"/>
        <end position="409"/>
    </location>
</feature>